<organism evidence="4 5">
    <name type="scientific">Sphingomonas oligophenolica</name>
    <dbReference type="NCBI Taxonomy" id="301154"/>
    <lineage>
        <taxon>Bacteria</taxon>
        <taxon>Pseudomonadati</taxon>
        <taxon>Pseudomonadota</taxon>
        <taxon>Alphaproteobacteria</taxon>
        <taxon>Sphingomonadales</taxon>
        <taxon>Sphingomonadaceae</taxon>
        <taxon>Sphingomonas</taxon>
    </lineage>
</organism>
<dbReference type="Gene3D" id="3.40.190.10">
    <property type="entry name" value="Periplasmic binding protein-like II"/>
    <property type="match status" value="1"/>
</dbReference>
<evidence type="ECO:0000256" key="1">
    <source>
        <dbReference type="ARBA" id="ARBA00004418"/>
    </source>
</evidence>
<evidence type="ECO:0000313" key="5">
    <source>
        <dbReference type="Proteomes" id="UP001419910"/>
    </source>
</evidence>
<dbReference type="EMBL" id="JBDIME010000009">
    <property type="protein sequence ID" value="MEN2790492.1"/>
    <property type="molecule type" value="Genomic_DNA"/>
</dbReference>
<keyword evidence="5" id="KW-1185">Reference proteome</keyword>
<dbReference type="RefSeq" id="WP_343889290.1">
    <property type="nucleotide sequence ID" value="NZ_BAAAEH010000020.1"/>
</dbReference>
<dbReference type="SUPFAM" id="SSF53850">
    <property type="entry name" value="Periplasmic binding protein-like II"/>
    <property type="match status" value="1"/>
</dbReference>
<dbReference type="Gene3D" id="3.10.105.10">
    <property type="entry name" value="Dipeptide-binding Protein, Domain 3"/>
    <property type="match status" value="1"/>
</dbReference>
<dbReference type="PROSITE" id="PS51257">
    <property type="entry name" value="PROKAR_LIPOPROTEIN"/>
    <property type="match status" value="1"/>
</dbReference>
<feature type="domain" description="Solute-binding protein family 5" evidence="3">
    <location>
        <begin position="68"/>
        <end position="315"/>
    </location>
</feature>
<comment type="caution">
    <text evidence="4">The sequence shown here is derived from an EMBL/GenBank/DDBJ whole genome shotgun (WGS) entry which is preliminary data.</text>
</comment>
<dbReference type="PANTHER" id="PTHR30290">
    <property type="entry name" value="PERIPLASMIC BINDING COMPONENT OF ABC TRANSPORTER"/>
    <property type="match status" value="1"/>
</dbReference>
<evidence type="ECO:0000259" key="3">
    <source>
        <dbReference type="Pfam" id="PF00496"/>
    </source>
</evidence>
<name>A0ABU9Y3V8_9SPHN</name>
<evidence type="ECO:0000256" key="2">
    <source>
        <dbReference type="ARBA" id="ARBA00005695"/>
    </source>
</evidence>
<dbReference type="Proteomes" id="UP001419910">
    <property type="component" value="Unassembled WGS sequence"/>
</dbReference>
<accession>A0ABU9Y3V8</accession>
<sequence>MKSAAALVIAALALAGCDRRSDAGPVVVSAIGGAPKLADPSQGPVNAASRLLMDATAQGLVRFDASGQIEPGIAERWTVIDNGMSYIFRLRDAQWANGQTVTAGEVVAVLRRQMNGRSRNPLLPFLSAIDEIVEMTPEVIEVRLKHPRPDLLKLFAQPEMAVFRTRPPGGSGPFRIIDTYHDSVMLRPAIDPARSPDDDMPTPGPQANIRLIGERASRAIVRFVARDSDFVSGGTFADWPLLQFSGIAPINEKIDPAAGLFGLAIANRDGFLADAGNRAAIARTIDRQTIVAAFTSLWSPTAQLLPDQLDSAAAPAVAPWTAPPAATDISPADRVRAWQKAHGGPLVLRVALPPGPGATLVYGYVAAGLRGIGIGAVRVGAGDAADLRLIDAVAPYDSARWYLATACQPCGADAQAALEAARDAPDATARAQHIAEADIALAADISYIPIARPLRWSLVSLRLAQWQGNSRAWHPLNHLRNDTR</sequence>
<comment type="subcellular location">
    <subcellularLocation>
        <location evidence="1">Periplasm</location>
    </subcellularLocation>
</comment>
<dbReference type="InterPro" id="IPR039424">
    <property type="entry name" value="SBP_5"/>
</dbReference>
<dbReference type="InterPro" id="IPR000914">
    <property type="entry name" value="SBP_5_dom"/>
</dbReference>
<proteinExistence type="inferred from homology"/>
<comment type="similarity">
    <text evidence="2">Belongs to the bacterial solute-binding protein 5 family.</text>
</comment>
<reference evidence="4 5" key="1">
    <citation type="submission" date="2024-05" db="EMBL/GenBank/DDBJ databases">
        <authorList>
            <person name="Liu Q."/>
            <person name="Xin Y.-H."/>
        </authorList>
    </citation>
    <scope>NUCLEOTIDE SEQUENCE [LARGE SCALE GENOMIC DNA]</scope>
    <source>
        <strain evidence="4 5">CGMCC 1.10181</strain>
    </source>
</reference>
<gene>
    <name evidence="4" type="ORF">ABC974_12705</name>
</gene>
<protein>
    <submittedName>
        <fullName evidence="4">ABC transporter substrate-binding protein</fullName>
    </submittedName>
</protein>
<dbReference type="Pfam" id="PF00496">
    <property type="entry name" value="SBP_bac_5"/>
    <property type="match status" value="1"/>
</dbReference>
<evidence type="ECO:0000313" key="4">
    <source>
        <dbReference type="EMBL" id="MEN2790492.1"/>
    </source>
</evidence>